<sequence length="81" mass="8886">MAIDTQILEALEMQDCFFATKVTARRRELWLKGAKPGDRWGVTLTEGGRFSYGHSLRDAIGKALEGLGGDTESQRGTQGLD</sequence>
<reference evidence="1" key="1">
    <citation type="journal article" date="2015" name="Nature">
        <title>Complex archaea that bridge the gap between prokaryotes and eukaryotes.</title>
        <authorList>
            <person name="Spang A."/>
            <person name="Saw J.H."/>
            <person name="Jorgensen S.L."/>
            <person name="Zaremba-Niedzwiedzka K."/>
            <person name="Martijn J."/>
            <person name="Lind A.E."/>
            <person name="van Eijk R."/>
            <person name="Schleper C."/>
            <person name="Guy L."/>
            <person name="Ettema T.J."/>
        </authorList>
    </citation>
    <scope>NUCLEOTIDE SEQUENCE</scope>
</reference>
<name>A0A0F9DUS7_9ZZZZ</name>
<dbReference type="AlphaFoldDB" id="A0A0F9DUS7"/>
<gene>
    <name evidence="1" type="ORF">LCGC14_2154440</name>
</gene>
<protein>
    <submittedName>
        <fullName evidence="1">Uncharacterized protein</fullName>
    </submittedName>
</protein>
<organism evidence="1">
    <name type="scientific">marine sediment metagenome</name>
    <dbReference type="NCBI Taxonomy" id="412755"/>
    <lineage>
        <taxon>unclassified sequences</taxon>
        <taxon>metagenomes</taxon>
        <taxon>ecological metagenomes</taxon>
    </lineage>
</organism>
<evidence type="ECO:0000313" key="1">
    <source>
        <dbReference type="EMBL" id="KKL65489.1"/>
    </source>
</evidence>
<proteinExistence type="predicted"/>
<dbReference type="EMBL" id="LAZR01027513">
    <property type="protein sequence ID" value="KKL65489.1"/>
    <property type="molecule type" value="Genomic_DNA"/>
</dbReference>
<accession>A0A0F9DUS7</accession>
<comment type="caution">
    <text evidence="1">The sequence shown here is derived from an EMBL/GenBank/DDBJ whole genome shotgun (WGS) entry which is preliminary data.</text>
</comment>